<accession>A0A0F9CIE3</accession>
<evidence type="ECO:0000256" key="1">
    <source>
        <dbReference type="SAM" id="Coils"/>
    </source>
</evidence>
<protein>
    <submittedName>
        <fullName evidence="2">Uncharacterized protein</fullName>
    </submittedName>
</protein>
<gene>
    <name evidence="2" type="ORF">LCGC14_2320910</name>
</gene>
<comment type="caution">
    <text evidence="2">The sequence shown here is derived from an EMBL/GenBank/DDBJ whole genome shotgun (WGS) entry which is preliminary data.</text>
</comment>
<keyword evidence="1" id="KW-0175">Coiled coil</keyword>
<dbReference type="EMBL" id="LAZR01033157">
    <property type="protein sequence ID" value="KKL48899.1"/>
    <property type="molecule type" value="Genomic_DNA"/>
</dbReference>
<reference evidence="2" key="1">
    <citation type="journal article" date="2015" name="Nature">
        <title>Complex archaea that bridge the gap between prokaryotes and eukaryotes.</title>
        <authorList>
            <person name="Spang A."/>
            <person name="Saw J.H."/>
            <person name="Jorgensen S.L."/>
            <person name="Zaremba-Niedzwiedzka K."/>
            <person name="Martijn J."/>
            <person name="Lind A.E."/>
            <person name="van Eijk R."/>
            <person name="Schleper C."/>
            <person name="Guy L."/>
            <person name="Ettema T.J."/>
        </authorList>
    </citation>
    <scope>NUCLEOTIDE SEQUENCE</scope>
</reference>
<feature type="coiled-coil region" evidence="1">
    <location>
        <begin position="1"/>
        <end position="35"/>
    </location>
</feature>
<name>A0A0F9CIE3_9ZZZZ</name>
<proteinExistence type="predicted"/>
<dbReference type="AlphaFoldDB" id="A0A0F9CIE3"/>
<organism evidence="2">
    <name type="scientific">marine sediment metagenome</name>
    <dbReference type="NCBI Taxonomy" id="412755"/>
    <lineage>
        <taxon>unclassified sequences</taxon>
        <taxon>metagenomes</taxon>
        <taxon>ecological metagenomes</taxon>
    </lineage>
</organism>
<sequence>MGVIKENLDNLESALANLENVVKKTRKVNMRVRNNLDFADDLTDAQRDFRLAKIDPFAAEIQEAFSAAKVVFQATDPIIDSN</sequence>
<evidence type="ECO:0000313" key="2">
    <source>
        <dbReference type="EMBL" id="KKL48899.1"/>
    </source>
</evidence>